<dbReference type="EMBL" id="AANZ01000033">
    <property type="protein sequence ID" value="EAQ77468.1"/>
    <property type="molecule type" value="Genomic_DNA"/>
</dbReference>
<dbReference type="AlphaFoldDB" id="A4A1B6"/>
<proteinExistence type="predicted"/>
<name>A4A1B6_9BACT</name>
<protein>
    <submittedName>
        <fullName evidence="1">Uncharacterized protein</fullName>
    </submittedName>
</protein>
<evidence type="ECO:0000313" key="1">
    <source>
        <dbReference type="EMBL" id="EAQ77468.1"/>
    </source>
</evidence>
<dbReference type="HOGENOM" id="CLU_3005004_0_0_0"/>
<sequence length="56" mass="6125">MRRSSVGVFFRVFQAEIGSPQEKRKSTATALIIDFSPAITTGRRGKAESGQSFFTA</sequence>
<organism evidence="1 2">
    <name type="scientific">Blastopirellula marina DSM 3645</name>
    <dbReference type="NCBI Taxonomy" id="314230"/>
    <lineage>
        <taxon>Bacteria</taxon>
        <taxon>Pseudomonadati</taxon>
        <taxon>Planctomycetota</taxon>
        <taxon>Planctomycetia</taxon>
        <taxon>Pirellulales</taxon>
        <taxon>Pirellulaceae</taxon>
        <taxon>Blastopirellula</taxon>
    </lineage>
</organism>
<gene>
    <name evidence="1" type="ORF">DSM3645_20137</name>
</gene>
<reference evidence="1 2" key="1">
    <citation type="submission" date="2006-02" db="EMBL/GenBank/DDBJ databases">
        <authorList>
            <person name="Amann R."/>
            <person name="Ferriera S."/>
            <person name="Johnson J."/>
            <person name="Kravitz S."/>
            <person name="Halpern A."/>
            <person name="Remington K."/>
            <person name="Beeson K."/>
            <person name="Tran B."/>
            <person name="Rogers Y.-H."/>
            <person name="Friedman R."/>
            <person name="Venter J.C."/>
        </authorList>
    </citation>
    <scope>NUCLEOTIDE SEQUENCE [LARGE SCALE GENOMIC DNA]</scope>
    <source>
        <strain evidence="1 2">DSM 3645</strain>
    </source>
</reference>
<evidence type="ECO:0000313" key="2">
    <source>
        <dbReference type="Proteomes" id="UP000004358"/>
    </source>
</evidence>
<comment type="caution">
    <text evidence="1">The sequence shown here is derived from an EMBL/GenBank/DDBJ whole genome shotgun (WGS) entry which is preliminary data.</text>
</comment>
<accession>A4A1B6</accession>
<dbReference type="Proteomes" id="UP000004358">
    <property type="component" value="Unassembled WGS sequence"/>
</dbReference>